<dbReference type="Gene3D" id="3.40.50.1110">
    <property type="entry name" value="SGNH hydrolase"/>
    <property type="match status" value="1"/>
</dbReference>
<gene>
    <name evidence="2" type="ORF">C0V70_09925</name>
</gene>
<dbReference type="AlphaFoldDB" id="A0A2K9NSB2"/>
<dbReference type="EMBL" id="CP025704">
    <property type="protein sequence ID" value="AUN98416.1"/>
    <property type="molecule type" value="Genomic_DNA"/>
</dbReference>
<evidence type="ECO:0000313" key="3">
    <source>
        <dbReference type="Proteomes" id="UP000235584"/>
    </source>
</evidence>
<keyword evidence="1" id="KW-0472">Membrane</keyword>
<feature type="transmembrane region" description="Helical" evidence="1">
    <location>
        <begin position="12"/>
        <end position="33"/>
    </location>
</feature>
<dbReference type="InterPro" id="IPR036514">
    <property type="entry name" value="SGNH_hydro_sf"/>
</dbReference>
<evidence type="ECO:0000256" key="1">
    <source>
        <dbReference type="SAM" id="Phobius"/>
    </source>
</evidence>
<sequence length="379" mass="43764">MHDSNQKIERFLARTFMVLISSVLCLTSAEIIYRTFVREKVLKDAWMLTDDNHVPRPYVMATGRPGSPIYNDFHNELGYRGHLPVLPKPSDEFRVIVLGGSTVHFNKVDIPRYIEAAAHKEAIGKNLKAYNFGIASSVSQQDLVRLVTDVIEYDPDLVIHYGGGNDVFAVVDPRVNYPHRFSLYEKKVWEGQSVREYPFFHSILLGSQIYRDLFTEDIKKRDFADSGFATPAANQTEELRLWAYTQNMEIMNHISQSFGINFLSVIQPMVYFKKNAGSEVEKSFLQNTEQVNTQEERRRNILFTFSHKKFPYADCTGIYDESKEEVFRDYIHLVDGKDSLPGECIWKAIKEKNLMAKVRKERPLNLQPSHLFFTGNQGQ</sequence>
<name>A0A2K9NSB2_BACTC</name>
<evidence type="ECO:0008006" key="4">
    <source>
        <dbReference type="Google" id="ProtNLM"/>
    </source>
</evidence>
<keyword evidence="1" id="KW-1133">Transmembrane helix</keyword>
<dbReference type="SUPFAM" id="SSF52266">
    <property type="entry name" value="SGNH hydrolase"/>
    <property type="match status" value="1"/>
</dbReference>
<organism evidence="2 3">
    <name type="scientific">Bacteriovorax stolpii</name>
    <name type="common">Bdellovibrio stolpii</name>
    <dbReference type="NCBI Taxonomy" id="960"/>
    <lineage>
        <taxon>Bacteria</taxon>
        <taxon>Pseudomonadati</taxon>
        <taxon>Bdellovibrionota</taxon>
        <taxon>Bacteriovoracia</taxon>
        <taxon>Bacteriovoracales</taxon>
        <taxon>Bacteriovoracaceae</taxon>
        <taxon>Bacteriovorax</taxon>
    </lineage>
</organism>
<dbReference type="RefSeq" id="WP_102243707.1">
    <property type="nucleotide sequence ID" value="NZ_CP025704.1"/>
</dbReference>
<dbReference type="KEGG" id="bsto:C0V70_09925"/>
<dbReference type="GO" id="GO:0016788">
    <property type="term" value="F:hydrolase activity, acting on ester bonds"/>
    <property type="evidence" value="ECO:0007669"/>
    <property type="project" value="UniProtKB-ARBA"/>
</dbReference>
<accession>A0A2K9NSB2</accession>
<keyword evidence="3" id="KW-1185">Reference proteome</keyword>
<reference evidence="2 3" key="1">
    <citation type="submission" date="2018-01" db="EMBL/GenBank/DDBJ databases">
        <title>Complete genome sequence of Bacteriovorax stolpii DSM12778.</title>
        <authorList>
            <person name="Tang B."/>
            <person name="Chang J."/>
        </authorList>
    </citation>
    <scope>NUCLEOTIDE SEQUENCE [LARGE SCALE GENOMIC DNA]</scope>
    <source>
        <strain evidence="2 3">DSM 12778</strain>
    </source>
</reference>
<keyword evidence="1" id="KW-0812">Transmembrane</keyword>
<proteinExistence type="predicted"/>
<protein>
    <recommendedName>
        <fullName evidence="4">SGNH hydrolase-type esterase domain-containing protein</fullName>
    </recommendedName>
</protein>
<dbReference type="Proteomes" id="UP000235584">
    <property type="component" value="Chromosome"/>
</dbReference>
<evidence type="ECO:0000313" key="2">
    <source>
        <dbReference type="EMBL" id="AUN98416.1"/>
    </source>
</evidence>